<gene>
    <name evidence="3" type="ORF">KTQ36_00070</name>
</gene>
<evidence type="ECO:0000256" key="1">
    <source>
        <dbReference type="PROSITE-ProRule" id="PRU00169"/>
    </source>
</evidence>
<evidence type="ECO:0000259" key="2">
    <source>
        <dbReference type="PROSITE" id="PS50110"/>
    </source>
</evidence>
<feature type="domain" description="Response regulatory" evidence="2">
    <location>
        <begin position="1"/>
        <end position="109"/>
    </location>
</feature>
<comment type="caution">
    <text evidence="3">The sequence shown here is derived from an EMBL/GenBank/DDBJ whole genome shotgun (WGS) entry which is preliminary data.</text>
</comment>
<keyword evidence="1" id="KW-0597">Phosphoprotein</keyword>
<evidence type="ECO:0000313" key="4">
    <source>
        <dbReference type="Proteomes" id="UP000698028"/>
    </source>
</evidence>
<dbReference type="PROSITE" id="PS50110">
    <property type="entry name" value="RESPONSE_REGULATORY"/>
    <property type="match status" value="1"/>
</dbReference>
<reference evidence="3 4" key="1">
    <citation type="submission" date="2021-07" db="EMBL/GenBank/DDBJ databases">
        <title>The draft genome sequence of Sphingomicrobium sp. B8.</title>
        <authorList>
            <person name="Mu L."/>
        </authorList>
    </citation>
    <scope>NUCLEOTIDE SEQUENCE [LARGE SCALE GENOMIC DNA]</scope>
    <source>
        <strain evidence="3 4">B8</strain>
    </source>
</reference>
<sequence length="111" mass="12031">MVEDEYIIALDIAHTLEDAGCDIIGPCEDVACALETIKANRPDCAVLDVQLNDETVHPVAHCLTEMKVPIIFHSGHALPEELTAEFPTASFCSKPCAPQRLVRTVEDATGE</sequence>
<evidence type="ECO:0000313" key="3">
    <source>
        <dbReference type="EMBL" id="MBW0143694.1"/>
    </source>
</evidence>
<dbReference type="Pfam" id="PF00072">
    <property type="entry name" value="Response_reg"/>
    <property type="match status" value="1"/>
</dbReference>
<keyword evidence="4" id="KW-1185">Reference proteome</keyword>
<feature type="modified residue" description="4-aspartylphosphate" evidence="1">
    <location>
        <position position="48"/>
    </location>
</feature>
<accession>A0ABS6V2C6</accession>
<proteinExistence type="predicted"/>
<dbReference type="InterPro" id="IPR001789">
    <property type="entry name" value="Sig_transdc_resp-reg_receiver"/>
</dbReference>
<dbReference type="RefSeq" id="WP_218631765.1">
    <property type="nucleotide sequence ID" value="NZ_JAHVAH010000001.1"/>
</dbReference>
<name>A0ABS6V2C6_9SPHN</name>
<protein>
    <submittedName>
        <fullName evidence="3">Response regulator</fullName>
    </submittedName>
</protein>
<dbReference type="Proteomes" id="UP000698028">
    <property type="component" value="Unassembled WGS sequence"/>
</dbReference>
<organism evidence="3 4">
    <name type="scientific">Sphingomicrobium clamense</name>
    <dbReference type="NCBI Taxonomy" id="2851013"/>
    <lineage>
        <taxon>Bacteria</taxon>
        <taxon>Pseudomonadati</taxon>
        <taxon>Pseudomonadota</taxon>
        <taxon>Alphaproteobacteria</taxon>
        <taxon>Sphingomonadales</taxon>
        <taxon>Sphingomonadaceae</taxon>
        <taxon>Sphingomicrobium</taxon>
    </lineage>
</organism>
<dbReference type="EMBL" id="JAHVAH010000001">
    <property type="protein sequence ID" value="MBW0143694.1"/>
    <property type="molecule type" value="Genomic_DNA"/>
</dbReference>